<dbReference type="CDD" id="cd00030">
    <property type="entry name" value="C2"/>
    <property type="match status" value="1"/>
</dbReference>
<gene>
    <name evidence="3" type="ORF">TMSB3V08_LOCUS7017</name>
</gene>
<dbReference type="Gene3D" id="2.60.40.150">
    <property type="entry name" value="C2 domain"/>
    <property type="match status" value="2"/>
</dbReference>
<proteinExistence type="predicted"/>
<evidence type="ECO:0000313" key="3">
    <source>
        <dbReference type="EMBL" id="CAD7430256.1"/>
    </source>
</evidence>
<evidence type="ECO:0000259" key="2">
    <source>
        <dbReference type="PROSITE" id="PS50004"/>
    </source>
</evidence>
<feature type="domain" description="C2" evidence="2">
    <location>
        <begin position="413"/>
        <end position="543"/>
    </location>
</feature>
<feature type="compositionally biased region" description="Pro residues" evidence="1">
    <location>
        <begin position="638"/>
        <end position="648"/>
    </location>
</feature>
<reference evidence="3" key="1">
    <citation type="submission" date="2020-11" db="EMBL/GenBank/DDBJ databases">
        <authorList>
            <person name="Tran Van P."/>
        </authorList>
    </citation>
    <scope>NUCLEOTIDE SEQUENCE</scope>
</reference>
<feature type="compositionally biased region" description="Basic and acidic residues" evidence="1">
    <location>
        <begin position="662"/>
        <end position="674"/>
    </location>
</feature>
<feature type="domain" description="C2" evidence="2">
    <location>
        <begin position="267"/>
        <end position="405"/>
    </location>
</feature>
<dbReference type="SMART" id="SM00239">
    <property type="entry name" value="C2"/>
    <property type="match status" value="2"/>
</dbReference>
<name>A0A7R9EA50_9NEOP</name>
<dbReference type="SUPFAM" id="SSF49562">
    <property type="entry name" value="C2 domain (Calcium/lipid-binding domain, CaLB)"/>
    <property type="match status" value="2"/>
</dbReference>
<accession>A0A7R9EA50</accession>
<sequence length="674" mass="76512">MRPPKRMFLGVWGKLLVIAIGAAVVVLVVLIVVCFVGPGCWGYQCLHKEEEEKKKRLEFGDLQEGKKFENVDLADLSSSKRKKSNLVYDSDVDDTEFYVDDAYMPYYALITRVSWCVHFDELGRLMCNTFWLSEESNGKLPHFSFSWYPLQCHLGFTADGGAVEDPTNLRVEYYSYSGILLGRLPHHRDSTYSSMSENSERRSLSFRSMLTEDSAVTTNGTSTCTNKENPPVLNMSLQFLIITDADIVTEVLNNNIQAEDGASGDEEDNSSAVHERPISSVAEAMDHIQELESFSVCGLPEKEYSGYLEPYLVVQVMKSTWPLHRRAGAPLFYLRTRTIRHTHNPQFHQTFVLDAAKTHIKDWCMKMTVYDQDRFANHTELCVLNLPLKDIKLLNSNPNPIELSYNLMQSEKEFGELLIGICYLPTAQRLSFSIIKAINLKFLEITESIDTFYPYVRVIQLNGTSARAVKKKKTAYKHATESPNFNETLTFDLAPSQLETATFLVTVSNKNMEEAQPGLVHNNNTCHLSHTRYTAVTRYTQTPDSLTHPQTRRPARWSLWLTHLTRRSTQCTHRSTHSHWGLPDSLVENQELSTHGYHRVCVYIGVVPARGLESSTSRIKKARIKRIQTTPDVSPSSPAHPPPLPPSPLIHQSSEKVAAYLPDKENKERSQGKQ</sequence>
<dbReference type="EMBL" id="OB794424">
    <property type="protein sequence ID" value="CAD7430256.1"/>
    <property type="molecule type" value="Genomic_DNA"/>
</dbReference>
<dbReference type="PANTHER" id="PTHR10024">
    <property type="entry name" value="SYNAPTOTAGMIN"/>
    <property type="match status" value="1"/>
</dbReference>
<dbReference type="InterPro" id="IPR035892">
    <property type="entry name" value="C2_domain_sf"/>
</dbReference>
<dbReference type="PROSITE" id="PS50004">
    <property type="entry name" value="C2"/>
    <property type="match status" value="2"/>
</dbReference>
<dbReference type="AlphaFoldDB" id="A0A7R9EA50"/>
<feature type="region of interest" description="Disordered" evidence="1">
    <location>
        <begin position="626"/>
        <end position="674"/>
    </location>
</feature>
<evidence type="ECO:0000256" key="1">
    <source>
        <dbReference type="SAM" id="MobiDB-lite"/>
    </source>
</evidence>
<dbReference type="InterPro" id="IPR000008">
    <property type="entry name" value="C2_dom"/>
</dbReference>
<organism evidence="3">
    <name type="scientific">Timema monikensis</name>
    <dbReference type="NCBI Taxonomy" id="170555"/>
    <lineage>
        <taxon>Eukaryota</taxon>
        <taxon>Metazoa</taxon>
        <taxon>Ecdysozoa</taxon>
        <taxon>Arthropoda</taxon>
        <taxon>Hexapoda</taxon>
        <taxon>Insecta</taxon>
        <taxon>Pterygota</taxon>
        <taxon>Neoptera</taxon>
        <taxon>Polyneoptera</taxon>
        <taxon>Phasmatodea</taxon>
        <taxon>Timematodea</taxon>
        <taxon>Timematoidea</taxon>
        <taxon>Timematidae</taxon>
        <taxon>Timema</taxon>
    </lineage>
</organism>
<dbReference type="Pfam" id="PF00168">
    <property type="entry name" value="C2"/>
    <property type="match status" value="2"/>
</dbReference>
<protein>
    <recommendedName>
        <fullName evidence="2">C2 domain-containing protein</fullName>
    </recommendedName>
</protein>